<reference evidence="3" key="2">
    <citation type="submission" date="2025-08" db="UniProtKB">
        <authorList>
            <consortium name="RefSeq"/>
        </authorList>
    </citation>
    <scope>IDENTIFICATION</scope>
</reference>
<feature type="region of interest" description="Disordered" evidence="1">
    <location>
        <begin position="198"/>
        <end position="229"/>
    </location>
</feature>
<name>A0ABM1UWC9_SOLPN</name>
<dbReference type="GeneID" id="114074080"/>
<protein>
    <submittedName>
        <fullName evidence="3">Uncharacterized protein LOC114074080</fullName>
    </submittedName>
</protein>
<feature type="compositionally biased region" description="Polar residues" evidence="1">
    <location>
        <begin position="125"/>
        <end position="162"/>
    </location>
</feature>
<proteinExistence type="predicted"/>
<dbReference type="Proteomes" id="UP000694930">
    <property type="component" value="Chromosome 9"/>
</dbReference>
<evidence type="ECO:0000256" key="1">
    <source>
        <dbReference type="SAM" id="MobiDB-lite"/>
    </source>
</evidence>
<accession>A0ABM1UWC9</accession>
<feature type="compositionally biased region" description="Polar residues" evidence="1">
    <location>
        <begin position="203"/>
        <end position="214"/>
    </location>
</feature>
<dbReference type="RefSeq" id="XP_027767797.1">
    <property type="nucleotide sequence ID" value="XM_027911996.1"/>
</dbReference>
<feature type="region of interest" description="Disordered" evidence="1">
    <location>
        <begin position="41"/>
        <end position="88"/>
    </location>
</feature>
<keyword evidence="2" id="KW-1185">Reference proteome</keyword>
<gene>
    <name evidence="3" type="primary">LOC114074080</name>
</gene>
<dbReference type="PANTHER" id="PTHR34222:SF99">
    <property type="entry name" value="PROTEIN, PUTATIVE-RELATED"/>
    <property type="match status" value="1"/>
</dbReference>
<reference evidence="2" key="1">
    <citation type="journal article" date="2014" name="Nat. Genet.">
        <title>The genome of the stress-tolerant wild tomato species Solanum pennellii.</title>
        <authorList>
            <person name="Bolger A."/>
            <person name="Scossa F."/>
            <person name="Bolger M.E."/>
            <person name="Lanz C."/>
            <person name="Maumus F."/>
            <person name="Tohge T."/>
            <person name="Quesneville H."/>
            <person name="Alseekh S."/>
            <person name="Sorensen I."/>
            <person name="Lichtenstein G."/>
            <person name="Fich E.A."/>
            <person name="Conte M."/>
            <person name="Keller H."/>
            <person name="Schneeberger K."/>
            <person name="Schwacke R."/>
            <person name="Ofner I."/>
            <person name="Vrebalov J."/>
            <person name="Xu Y."/>
            <person name="Osorio S."/>
            <person name="Aflitos S.A."/>
            <person name="Schijlen E."/>
            <person name="Jimenez-Gomez J.M."/>
            <person name="Ryngajllo M."/>
            <person name="Kimura S."/>
            <person name="Kumar R."/>
            <person name="Koenig D."/>
            <person name="Headland L.R."/>
            <person name="Maloof J.N."/>
            <person name="Sinha N."/>
            <person name="van Ham R.C."/>
            <person name="Lankhorst R.K."/>
            <person name="Mao L."/>
            <person name="Vogel A."/>
            <person name="Arsova B."/>
            <person name="Panstruga R."/>
            <person name="Fei Z."/>
            <person name="Rose J.K."/>
            <person name="Zamir D."/>
            <person name="Carrari F."/>
            <person name="Giovannoni J.J."/>
            <person name="Weigel D."/>
            <person name="Usadel B."/>
            <person name="Fernie A.R."/>
        </authorList>
    </citation>
    <scope>NUCLEOTIDE SEQUENCE [LARGE SCALE GENOMIC DNA]</scope>
    <source>
        <strain evidence="2">cv. LA0716</strain>
    </source>
</reference>
<sequence length="229" mass="25420">MGLNEMYTVIRGSILMMNPLPTMAQAFSLLVQDEHQREIKPSGPFNTESTALYAGNIRPSSSAGNIRPSSSTGNIRPPSSYKTNYAPNNSYGHSQLQYKDRFCTHCNRTGHLAERCYQLHGYPAVSNTNQRNNSIPRPNNFRKGNQRNNRESGNNVVANASCTPDFAPGKRTDEEMYNVSLTKDQYGHVQGILQQFHKKNENEGSNPNLASGPSTDFAGPFNEEASGDW</sequence>
<organism evidence="2 3">
    <name type="scientific">Solanum pennellii</name>
    <name type="common">Tomato</name>
    <name type="synonym">Lycopersicon pennellii</name>
    <dbReference type="NCBI Taxonomy" id="28526"/>
    <lineage>
        <taxon>Eukaryota</taxon>
        <taxon>Viridiplantae</taxon>
        <taxon>Streptophyta</taxon>
        <taxon>Embryophyta</taxon>
        <taxon>Tracheophyta</taxon>
        <taxon>Spermatophyta</taxon>
        <taxon>Magnoliopsida</taxon>
        <taxon>eudicotyledons</taxon>
        <taxon>Gunneridae</taxon>
        <taxon>Pentapetalae</taxon>
        <taxon>asterids</taxon>
        <taxon>lamiids</taxon>
        <taxon>Solanales</taxon>
        <taxon>Solanaceae</taxon>
        <taxon>Solanoideae</taxon>
        <taxon>Solaneae</taxon>
        <taxon>Solanum</taxon>
        <taxon>Solanum subgen. Lycopersicon</taxon>
    </lineage>
</organism>
<feature type="compositionally biased region" description="Polar residues" evidence="1">
    <location>
        <begin position="58"/>
        <end position="74"/>
    </location>
</feature>
<evidence type="ECO:0000313" key="3">
    <source>
        <dbReference type="RefSeq" id="XP_027767797.1"/>
    </source>
</evidence>
<feature type="region of interest" description="Disordered" evidence="1">
    <location>
        <begin position="125"/>
        <end position="171"/>
    </location>
</feature>
<evidence type="ECO:0000313" key="2">
    <source>
        <dbReference type="Proteomes" id="UP000694930"/>
    </source>
</evidence>
<dbReference type="PANTHER" id="PTHR34222">
    <property type="entry name" value="GAG_PRE-INTEGRS DOMAIN-CONTAINING PROTEIN"/>
    <property type="match status" value="1"/>
</dbReference>